<comment type="caution">
    <text evidence="4">The sequence shown here is derived from an EMBL/GenBank/DDBJ whole genome shotgun (WGS) entry which is preliminary data.</text>
</comment>
<dbReference type="SUPFAM" id="SSF49503">
    <property type="entry name" value="Cupredoxins"/>
    <property type="match status" value="1"/>
</dbReference>
<sequence length="173" mass="18663">MTVLPIMRSPLKLFLRLLWQTLFSLLLSLGLGFGWLGSPVLADAIPSATLAAQSVTEIKVSLGNPANELKFIPDRLDFVAGKQYKLVLDNPSPQKHYFTAKDFADASYSSKVEAGKVEIKGAIHELELKPTAVAEWILTPIKPGTYQLRCTIPGHAEAGMTGTITITAGAQSV</sequence>
<dbReference type="PANTHER" id="PTHR38439:SF3">
    <property type="entry name" value="COPPER-RESISTANT CUPROPROTEIN COPI"/>
    <property type="match status" value="1"/>
</dbReference>
<keyword evidence="2" id="KW-0186">Copper</keyword>
<organism evidence="4 5">
    <name type="scientific">Phormidium pseudopriestleyi FRX01</name>
    <dbReference type="NCBI Taxonomy" id="1759528"/>
    <lineage>
        <taxon>Bacteria</taxon>
        <taxon>Bacillati</taxon>
        <taxon>Cyanobacteriota</taxon>
        <taxon>Cyanophyceae</taxon>
        <taxon>Oscillatoriophycideae</taxon>
        <taxon>Oscillatoriales</taxon>
        <taxon>Oscillatoriaceae</taxon>
        <taxon>Phormidium</taxon>
    </lineage>
</organism>
<dbReference type="PROSITE" id="PS00079">
    <property type="entry name" value="MULTICOPPER_OXIDASE1"/>
    <property type="match status" value="1"/>
</dbReference>
<evidence type="ECO:0000313" key="4">
    <source>
        <dbReference type="EMBL" id="MBO0348006.1"/>
    </source>
</evidence>
<keyword evidence="1" id="KW-0479">Metal-binding</keyword>
<dbReference type="Pfam" id="PF00127">
    <property type="entry name" value="Copper-bind"/>
    <property type="match status" value="1"/>
</dbReference>
<dbReference type="InterPro" id="IPR008972">
    <property type="entry name" value="Cupredoxin"/>
</dbReference>
<keyword evidence="5" id="KW-1185">Reference proteome</keyword>
<dbReference type="Gene3D" id="2.60.40.420">
    <property type="entry name" value="Cupredoxins - blue copper proteins"/>
    <property type="match status" value="1"/>
</dbReference>
<dbReference type="InterPro" id="IPR041716">
    <property type="entry name" value="Cupredoxin-like_Cyanobacteria"/>
</dbReference>
<dbReference type="CDD" id="cd04210">
    <property type="entry name" value="Cupredoxin_like_1"/>
    <property type="match status" value="1"/>
</dbReference>
<reference evidence="4 5" key="1">
    <citation type="submission" date="2021-03" db="EMBL/GenBank/DDBJ databases">
        <title>Metabolic Capacity of the Antarctic Cyanobacterium Phormidium pseudopriestleyi that Sustains Oxygenic Photosynthesis in the Presence of Hydrogen Sulfide.</title>
        <authorList>
            <person name="Lumian J.E."/>
            <person name="Jungblut A.D."/>
            <person name="Dillon M.L."/>
            <person name="Hawes I."/>
            <person name="Doran P.T."/>
            <person name="Mackey T.J."/>
            <person name="Dick G.J."/>
            <person name="Grettenberger C.L."/>
            <person name="Sumner D.Y."/>
        </authorList>
    </citation>
    <scope>NUCLEOTIDE SEQUENCE [LARGE SCALE GENOMIC DNA]</scope>
    <source>
        <strain evidence="4 5">FRX01</strain>
    </source>
</reference>
<evidence type="ECO:0000256" key="2">
    <source>
        <dbReference type="ARBA" id="ARBA00023008"/>
    </source>
</evidence>
<evidence type="ECO:0000259" key="3">
    <source>
        <dbReference type="Pfam" id="PF00127"/>
    </source>
</evidence>
<feature type="domain" description="Blue (type 1) copper" evidence="3">
    <location>
        <begin position="59"/>
        <end position="166"/>
    </location>
</feature>
<dbReference type="PANTHER" id="PTHR38439">
    <property type="entry name" value="AURACYANIN-B"/>
    <property type="match status" value="1"/>
</dbReference>
<evidence type="ECO:0000256" key="1">
    <source>
        <dbReference type="ARBA" id="ARBA00022723"/>
    </source>
</evidence>
<accession>A0ABS3FLM0</accession>
<dbReference type="InterPro" id="IPR033138">
    <property type="entry name" value="Cu_oxidase_CS"/>
</dbReference>
<protein>
    <submittedName>
        <fullName evidence="4">Cupredoxin domain-containing protein</fullName>
    </submittedName>
</protein>
<name>A0ABS3FLM0_9CYAN</name>
<evidence type="ECO:0000313" key="5">
    <source>
        <dbReference type="Proteomes" id="UP000664844"/>
    </source>
</evidence>
<gene>
    <name evidence="4" type="ORF">J0895_02570</name>
</gene>
<dbReference type="RefSeq" id="WP_207086576.1">
    <property type="nucleotide sequence ID" value="NZ_JAFLQW010000062.1"/>
</dbReference>
<dbReference type="InterPro" id="IPR000923">
    <property type="entry name" value="BlueCu_1"/>
</dbReference>
<dbReference type="InterPro" id="IPR050845">
    <property type="entry name" value="Cu-binding_ET"/>
</dbReference>
<dbReference type="Proteomes" id="UP000664844">
    <property type="component" value="Unassembled WGS sequence"/>
</dbReference>
<proteinExistence type="predicted"/>
<dbReference type="EMBL" id="JAFLQW010000062">
    <property type="protein sequence ID" value="MBO0348006.1"/>
    <property type="molecule type" value="Genomic_DNA"/>
</dbReference>